<feature type="domain" description="EGF-like" evidence="6">
    <location>
        <begin position="647"/>
        <end position="684"/>
    </location>
</feature>
<dbReference type="SMART" id="SM00282">
    <property type="entry name" value="LamG"/>
    <property type="match status" value="6"/>
</dbReference>
<dbReference type="SUPFAM" id="SSF49899">
    <property type="entry name" value="Concanavalin A-like lectins/glucanases"/>
    <property type="match status" value="6"/>
</dbReference>
<dbReference type="PROSITE" id="PS50026">
    <property type="entry name" value="EGF_3"/>
    <property type="match status" value="3"/>
</dbReference>
<dbReference type="SMART" id="SM00181">
    <property type="entry name" value="EGF"/>
    <property type="match status" value="3"/>
</dbReference>
<dbReference type="InterPro" id="IPR013320">
    <property type="entry name" value="ConA-like_dom_sf"/>
</dbReference>
<feature type="disulfide bond" evidence="2">
    <location>
        <begin position="228"/>
        <end position="245"/>
    </location>
</feature>
<evidence type="ECO:0000256" key="1">
    <source>
        <dbReference type="ARBA" id="ARBA00023157"/>
    </source>
</evidence>
<keyword evidence="8" id="KW-1185">Reference proteome</keyword>
<dbReference type="Gene3D" id="2.60.120.200">
    <property type="match status" value="6"/>
</dbReference>
<keyword evidence="4" id="KW-0732">Signal</keyword>
<evidence type="ECO:0000259" key="5">
    <source>
        <dbReference type="PROSITE" id="PS50025"/>
    </source>
</evidence>
<evidence type="ECO:0000313" key="7">
    <source>
        <dbReference type="EMBL" id="CAK8680222.1"/>
    </source>
</evidence>
<dbReference type="InterPro" id="IPR000742">
    <property type="entry name" value="EGF"/>
</dbReference>
<dbReference type="Pfam" id="PF00008">
    <property type="entry name" value="EGF"/>
    <property type="match status" value="1"/>
</dbReference>
<dbReference type="SUPFAM" id="SSF57196">
    <property type="entry name" value="EGF/Laminin"/>
    <property type="match status" value="1"/>
</dbReference>
<feature type="domain" description="EGF-like" evidence="6">
    <location>
        <begin position="1071"/>
        <end position="1108"/>
    </location>
</feature>
<dbReference type="Gene3D" id="2.10.25.10">
    <property type="entry name" value="Laminin"/>
    <property type="match status" value="3"/>
</dbReference>
<dbReference type="PANTHER" id="PTHR15036">
    <property type="entry name" value="PIKACHURIN-LIKE PROTEIN"/>
    <property type="match status" value="1"/>
</dbReference>
<evidence type="ECO:0000256" key="3">
    <source>
        <dbReference type="PROSITE-ProRule" id="PRU00122"/>
    </source>
</evidence>
<organism evidence="7 8">
    <name type="scientific">Clavelina lepadiformis</name>
    <name type="common">Light-bulb sea squirt</name>
    <name type="synonym">Ascidia lepadiformis</name>
    <dbReference type="NCBI Taxonomy" id="159417"/>
    <lineage>
        <taxon>Eukaryota</taxon>
        <taxon>Metazoa</taxon>
        <taxon>Chordata</taxon>
        <taxon>Tunicata</taxon>
        <taxon>Ascidiacea</taxon>
        <taxon>Aplousobranchia</taxon>
        <taxon>Clavelinidae</taxon>
        <taxon>Clavelina</taxon>
    </lineage>
</organism>
<feature type="chain" id="PRO_5047240227" evidence="4">
    <location>
        <begin position="24"/>
        <end position="1426"/>
    </location>
</feature>
<accession>A0ABP0FP73</accession>
<feature type="domain" description="Laminin G" evidence="5">
    <location>
        <begin position="1119"/>
        <end position="1337"/>
    </location>
</feature>
<keyword evidence="1 2" id="KW-1015">Disulfide bond</keyword>
<reference evidence="7 8" key="1">
    <citation type="submission" date="2024-02" db="EMBL/GenBank/DDBJ databases">
        <authorList>
            <person name="Daric V."/>
            <person name="Darras S."/>
        </authorList>
    </citation>
    <scope>NUCLEOTIDE SEQUENCE [LARGE SCALE GENOMIC DNA]</scope>
</reference>
<dbReference type="EMBL" id="CAWYQH010000068">
    <property type="protein sequence ID" value="CAK8680222.1"/>
    <property type="molecule type" value="Genomic_DNA"/>
</dbReference>
<dbReference type="PROSITE" id="PS50025">
    <property type="entry name" value="LAM_G_DOMAIN"/>
    <property type="match status" value="6"/>
</dbReference>
<dbReference type="CDD" id="cd00110">
    <property type="entry name" value="LamG"/>
    <property type="match status" value="6"/>
</dbReference>
<feature type="domain" description="Laminin G" evidence="5">
    <location>
        <begin position="687"/>
        <end position="875"/>
    </location>
</feature>
<proteinExistence type="predicted"/>
<evidence type="ECO:0000259" key="6">
    <source>
        <dbReference type="PROSITE" id="PS50026"/>
    </source>
</evidence>
<evidence type="ECO:0000313" key="8">
    <source>
        <dbReference type="Proteomes" id="UP001642483"/>
    </source>
</evidence>
<comment type="caution">
    <text evidence="7">The sequence shown here is derived from an EMBL/GenBank/DDBJ whole genome shotgun (WGS) entry which is preliminary data.</text>
</comment>
<evidence type="ECO:0000256" key="2">
    <source>
        <dbReference type="PROSITE-ProRule" id="PRU00076"/>
    </source>
</evidence>
<dbReference type="CDD" id="cd00054">
    <property type="entry name" value="EGF_CA"/>
    <property type="match status" value="2"/>
</dbReference>
<comment type="caution">
    <text evidence="2">Lacks conserved residue(s) required for the propagation of feature annotation.</text>
</comment>
<feature type="disulfide bond" evidence="3">
    <location>
        <begin position="616"/>
        <end position="643"/>
    </location>
</feature>
<dbReference type="Proteomes" id="UP001642483">
    <property type="component" value="Unassembled WGS sequence"/>
</dbReference>
<feature type="domain" description="Laminin G" evidence="5">
    <location>
        <begin position="38"/>
        <end position="223"/>
    </location>
</feature>
<feature type="domain" description="Laminin G" evidence="5">
    <location>
        <begin position="263"/>
        <end position="452"/>
    </location>
</feature>
<feature type="domain" description="EGF-like" evidence="6">
    <location>
        <begin position="219"/>
        <end position="258"/>
    </location>
</feature>
<dbReference type="Pfam" id="PF02210">
    <property type="entry name" value="Laminin_G_2"/>
    <property type="match status" value="6"/>
</dbReference>
<dbReference type="PANTHER" id="PTHR15036:SF89">
    <property type="entry name" value="NEUREXIN 1, ISOFORM F"/>
    <property type="match status" value="1"/>
</dbReference>
<feature type="domain" description="Laminin G" evidence="5">
    <location>
        <begin position="460"/>
        <end position="643"/>
    </location>
</feature>
<dbReference type="InterPro" id="IPR050372">
    <property type="entry name" value="Neurexin-related_CASP"/>
</dbReference>
<keyword evidence="2" id="KW-0245">EGF-like domain</keyword>
<name>A0ABP0FP73_CLALP</name>
<feature type="domain" description="Laminin G" evidence="5">
    <location>
        <begin position="890"/>
        <end position="1068"/>
    </location>
</feature>
<sequence>MSGYSLLFLCLLFCTLELPSASAKSRRNSKRSSLHSEKYIFYGTADQYIKFNPWVPSYSESKPTLLHFKIRTRATDALLFYTQDRWNNFIYIALDKGSIRVRFKYPGQNEPEPLSSAVLVNDDKWHSVNVKRNQTSLSLTVEDNEQFRTIGGGQVTKLVPVDATYVGGFPSSVTALSLALPGAFYQSNLQKFIGSLRDIRMNGHRVFPRQKEDIEIEDPSEPCSENPCQNSGNCYILDLPRRAVCDCTDTGYTGAYCETTYTPIVTKFDGDSWFTYDIPDESSIASYSDEIGLSFRTREGNGLLLHTGKSSDYMSLALTNGTLEVIVNLGLGAVRIEIAPNISTQTFADDQWHDVRIARETTRVVGYVDDAQTGGEFLQKGFAQLNLDDKIYVGGKPDDVALPNLSPKIGNFVGCLREVRYNNSKHQRFPLSRMLSEQNDRIVITGDMSFSCDTTPAPRTACSFRTPESYLTLPAFALWKNTAKGSMEFQFKTMERNGVLVYANAKSSDILAIELFGGRPYLTINLGNGTTQFPNNADVTSPSLSDGRWHHLSIHRTGQKIVLIVDESRRPFEMAGSNRNLDLNGNFTVGGTDFGTFLRPLTDLLNAPWRKGFVGCMKDFKVDKQEINLRSLSKNQGGINPTCESLSGSYCGSNPCENGGICIEGTNRFICDCSSTSFKGETCSESVSAARFDGGQYMKFPLSKTIQTTGEVISLRFKTSISSGLLFATTSNRTRDTLLIEIISGGKIRLSVNVADCNQIKNCTAPRQRPLRLIEGSKLNDRQWHTVKVMRRSRKVTISVDGARSRDLLPGSYNKLEFDIVHLGMLVGSSVDDVNILSSASSANADTKPFAGFMENVVFNSENLIESCIDQRLICTKTSTWDHTTPIYAWPYTFGSAGSYLSLPTLNAYSSMDLSLSLRTTAGDGLILYNAGRQNDFIAVEIVDGTIRYSYDLGNGPQTISVPGAPWLHDNNWHNVRITRSEKNDHVITVDGVKAKFSGDYSKTNLDLTGQLYIGGLDDDSYYYNLPSQITSKSGYQGCLSNVDLNGWTFASLERDGNDNQDGITVGCKEPNNPCVPNPCFNSGICTRKWEKYTCDCSMTAYVGENCQQHVSTLRPDKVTYKFGPYPGIMVYEWPELDRPSNRLDRFGLGFSTSQDSAMFMKITGGINPRFKSRKQYMQLTLEDGKVTLRYNVGQNDVMLQEPVKVSDGQYHTCVVRRESGNATMRVDNRPEIRTNNNRAARTRLANAKSAIPASVYTTVDAWFKSKDGRSIFNSQSMIQIGGIVYDNDDPSPLNRDGKTRISRPFRGQMMGFFSNDIRVFQEAVRNNSQVKIFGDVTLVGGPGMSPTDATLLQTTTTMATLTTFTTTQSTDTLGNQTMDDCDDIDLCSENSGRKYAPRGGNSSFCCKYSSGPLLISWLALCYFLF</sequence>
<protein>
    <submittedName>
        <fullName evidence="7">Uncharacterized protein</fullName>
    </submittedName>
</protein>
<gene>
    <name evidence="7" type="ORF">CVLEPA_LOCUS10497</name>
</gene>
<dbReference type="InterPro" id="IPR001791">
    <property type="entry name" value="Laminin_G"/>
</dbReference>
<feature type="signal peptide" evidence="4">
    <location>
        <begin position="1"/>
        <end position="23"/>
    </location>
</feature>
<evidence type="ECO:0000256" key="4">
    <source>
        <dbReference type="SAM" id="SignalP"/>
    </source>
</evidence>